<dbReference type="OMA" id="CFATSML"/>
<feature type="domain" description="CWH43-like N-terminal" evidence="2">
    <location>
        <begin position="23"/>
        <end position="248"/>
    </location>
</feature>
<name>A0A8I6RGT4_CIMLE</name>
<dbReference type="GO" id="GO:0000139">
    <property type="term" value="C:Golgi membrane"/>
    <property type="evidence" value="ECO:0007669"/>
    <property type="project" value="InterPro"/>
</dbReference>
<dbReference type="GO" id="GO:0005789">
    <property type="term" value="C:endoplasmic reticulum membrane"/>
    <property type="evidence" value="ECO:0007669"/>
    <property type="project" value="TreeGrafter"/>
</dbReference>
<evidence type="ECO:0000313" key="4">
    <source>
        <dbReference type="Proteomes" id="UP000494040"/>
    </source>
</evidence>
<sequence>MDLDLTPTNSKVNEKVVYFKISFRQLSLFTVLLPLIALVVCFTGAFIFQQSEIHETHCRVYNVIPSISAITGISPERYLWRSSIALHLGPRFLIASVYYNYYTKRIKSLTNYDDQIKCFKLVTVSYWLNIIEISALIGVTYISNQDNYPIHEKIFITFMTSSLVYMLISLMVFKRTHQSMTKSQQFSYNIKKGLFVTSIICTAGLVIFFMKHRFFCHDLAFSWFALCEYIIAAANMGYHVTVFLDFPQEYIMIASPSISTSEKSD</sequence>
<keyword evidence="1" id="KW-1133">Transmembrane helix</keyword>
<dbReference type="AlphaFoldDB" id="A0A8I6RGT4"/>
<dbReference type="RefSeq" id="XP_014244938.1">
    <property type="nucleotide sequence ID" value="XM_014389452.2"/>
</dbReference>
<dbReference type="InterPro" id="IPR019402">
    <property type="entry name" value="CWH43_N"/>
</dbReference>
<evidence type="ECO:0000313" key="3">
    <source>
        <dbReference type="EnsemblMetazoa" id="XP_014244938.1"/>
    </source>
</evidence>
<proteinExistence type="predicted"/>
<protein>
    <recommendedName>
        <fullName evidence="2">CWH43-like N-terminal domain-containing protein</fullName>
    </recommendedName>
</protein>
<feature type="transmembrane region" description="Helical" evidence="1">
    <location>
        <begin position="220"/>
        <end position="244"/>
    </location>
</feature>
<accession>A0A8I6RGT4</accession>
<evidence type="ECO:0000256" key="1">
    <source>
        <dbReference type="SAM" id="Phobius"/>
    </source>
</evidence>
<feature type="transmembrane region" description="Helical" evidence="1">
    <location>
        <begin position="121"/>
        <end position="142"/>
    </location>
</feature>
<dbReference type="Proteomes" id="UP000494040">
    <property type="component" value="Unassembled WGS sequence"/>
</dbReference>
<keyword evidence="1" id="KW-0472">Membrane</keyword>
<dbReference type="GO" id="GO:0006506">
    <property type="term" value="P:GPI anchor biosynthetic process"/>
    <property type="evidence" value="ECO:0007669"/>
    <property type="project" value="TreeGrafter"/>
</dbReference>
<dbReference type="GeneID" id="106664073"/>
<dbReference type="EnsemblMetazoa" id="XM_014389452.2">
    <property type="protein sequence ID" value="XP_014244938.1"/>
    <property type="gene ID" value="LOC106664073"/>
</dbReference>
<dbReference type="KEGG" id="clec:106664073"/>
<dbReference type="OrthoDB" id="68581at2759"/>
<keyword evidence="4" id="KW-1185">Reference proteome</keyword>
<reference evidence="3" key="1">
    <citation type="submission" date="2022-01" db="UniProtKB">
        <authorList>
            <consortium name="EnsemblMetazoa"/>
        </authorList>
    </citation>
    <scope>IDENTIFICATION</scope>
</reference>
<feature type="transmembrane region" description="Helical" evidence="1">
    <location>
        <begin position="26"/>
        <end position="48"/>
    </location>
</feature>
<dbReference type="Pfam" id="PF10277">
    <property type="entry name" value="Frag1"/>
    <property type="match status" value="1"/>
</dbReference>
<feature type="transmembrane region" description="Helical" evidence="1">
    <location>
        <begin position="194"/>
        <end position="214"/>
    </location>
</feature>
<dbReference type="InterPro" id="IPR039545">
    <property type="entry name" value="PGAP2"/>
</dbReference>
<feature type="transmembrane region" description="Helical" evidence="1">
    <location>
        <begin position="154"/>
        <end position="173"/>
    </location>
</feature>
<dbReference type="PANTHER" id="PTHR12892">
    <property type="entry name" value="FGF RECEPTOR ACTIVATING PROTEIN 1"/>
    <property type="match status" value="1"/>
</dbReference>
<organism evidence="3 4">
    <name type="scientific">Cimex lectularius</name>
    <name type="common">Bed bug</name>
    <name type="synonym">Acanthia lectularia</name>
    <dbReference type="NCBI Taxonomy" id="79782"/>
    <lineage>
        <taxon>Eukaryota</taxon>
        <taxon>Metazoa</taxon>
        <taxon>Ecdysozoa</taxon>
        <taxon>Arthropoda</taxon>
        <taxon>Hexapoda</taxon>
        <taxon>Insecta</taxon>
        <taxon>Pterygota</taxon>
        <taxon>Neoptera</taxon>
        <taxon>Paraneoptera</taxon>
        <taxon>Hemiptera</taxon>
        <taxon>Heteroptera</taxon>
        <taxon>Panheteroptera</taxon>
        <taxon>Cimicomorpha</taxon>
        <taxon>Cimicidae</taxon>
        <taxon>Cimex</taxon>
    </lineage>
</organism>
<evidence type="ECO:0000259" key="2">
    <source>
        <dbReference type="Pfam" id="PF10277"/>
    </source>
</evidence>
<feature type="transmembrane region" description="Helical" evidence="1">
    <location>
        <begin position="84"/>
        <end position="101"/>
    </location>
</feature>
<dbReference type="PANTHER" id="PTHR12892:SF17">
    <property type="entry name" value="POST-GPI ATTACHMENT TO PROTEINS FACTOR 2-LIKE"/>
    <property type="match status" value="1"/>
</dbReference>
<keyword evidence="1" id="KW-0812">Transmembrane</keyword>